<feature type="domain" description="DUF4268" evidence="2">
    <location>
        <begin position="339"/>
        <end position="471"/>
    </location>
</feature>
<dbReference type="SUPFAM" id="SSF52540">
    <property type="entry name" value="P-loop containing nucleoside triphosphate hydrolases"/>
    <property type="match status" value="1"/>
</dbReference>
<evidence type="ECO:0000259" key="1">
    <source>
        <dbReference type="Pfam" id="PF07693"/>
    </source>
</evidence>
<dbReference type="Pfam" id="PF14088">
    <property type="entry name" value="DUF4268"/>
    <property type="match status" value="1"/>
</dbReference>
<feature type="domain" description="KAP NTPase" evidence="1">
    <location>
        <begin position="22"/>
        <end position="193"/>
    </location>
</feature>
<accession>A0A7U7J5G7</accession>
<protein>
    <recommendedName>
        <fullName evidence="5">KAP NTPase domain-containing protein</fullName>
    </recommendedName>
</protein>
<dbReference type="PANTHER" id="PTHR22674">
    <property type="entry name" value="NTPASE, KAP FAMILY P-LOOP DOMAIN-CONTAINING 1"/>
    <property type="match status" value="1"/>
</dbReference>
<dbReference type="AlphaFoldDB" id="A0A7U7J5G7"/>
<dbReference type="RefSeq" id="WP_034436033.1">
    <property type="nucleotide sequence ID" value="NZ_CBTK010000295.1"/>
</dbReference>
<organism evidence="3 4">
    <name type="scientific">Candidatus Contendobacter odensis Run_B_J11</name>
    <dbReference type="NCBI Taxonomy" id="1400861"/>
    <lineage>
        <taxon>Bacteria</taxon>
        <taxon>Pseudomonadati</taxon>
        <taxon>Pseudomonadota</taxon>
        <taxon>Gammaproteobacteria</taxon>
        <taxon>Candidatus Competibacteraceae</taxon>
        <taxon>Candidatus Contendibacter</taxon>
    </lineage>
</organism>
<evidence type="ECO:0000313" key="3">
    <source>
        <dbReference type="EMBL" id="CDH47270.1"/>
    </source>
</evidence>
<dbReference type="InterPro" id="IPR027417">
    <property type="entry name" value="P-loop_NTPase"/>
</dbReference>
<dbReference type="InterPro" id="IPR011646">
    <property type="entry name" value="KAP_P-loop"/>
</dbReference>
<dbReference type="PANTHER" id="PTHR22674:SF6">
    <property type="entry name" value="NTPASE KAP FAMILY P-LOOP DOMAIN-CONTAINING PROTEIN 1"/>
    <property type="match status" value="1"/>
</dbReference>
<name>A0A7U7J5G7_9GAMM</name>
<gene>
    <name evidence="3" type="ORF">BN874_770120</name>
</gene>
<evidence type="ECO:0000259" key="2">
    <source>
        <dbReference type="Pfam" id="PF14088"/>
    </source>
</evidence>
<keyword evidence="4" id="KW-1185">Reference proteome</keyword>
<sequence>MIAIAFTKTATVAVVDVTMGGTTAESLKEKFAEIGKQDSAKALEELRDKIRDAVNVKLKSLGKNRVVVFVDDLDRLAPEKAVELLEVLKIFMDVPNCVFVLAVDYGVVTQGLEKKFGVSVGHSKGKSFFDKIIQLPFAIPIAQYNISAYIQNLLSNMNIACSGEEINTYREIVDYSIGCNPRGMKRLFNSFILLNTVATKKRMFDGTDGIKVKDKQRILFAALCLQMAFQEIYEFMIKNKNDLDTYFFEGIKDLEKLKTDGAFEEIRKNIPIKEELYYSKIADFMELFYNSLQLNNDLENLSDEELSNLKNILSFSAITANAPPGKIQPQTGRTTNNTEFWKYFLDKIKGRSVLFQSISPSSAGWLASGGGVGGITYVVAVHRKSVTCSLSLYRSIKDENKKIFDDLEKSKAEIETKMGKPLEWRRMNDKKGSNIDSETTGIDVYNRGDWPRITEFLIEEINKMENVFGEYLKGYKARGEVKSGI</sequence>
<proteinExistence type="predicted"/>
<dbReference type="InterPro" id="IPR025364">
    <property type="entry name" value="DUF4268"/>
</dbReference>
<evidence type="ECO:0000313" key="4">
    <source>
        <dbReference type="Proteomes" id="UP000019184"/>
    </source>
</evidence>
<dbReference type="Proteomes" id="UP000019184">
    <property type="component" value="Unassembled WGS sequence"/>
</dbReference>
<dbReference type="InterPro" id="IPR052754">
    <property type="entry name" value="NTPase_KAP_P-loop"/>
</dbReference>
<comment type="caution">
    <text evidence="3">The sequence shown here is derived from an EMBL/GenBank/DDBJ whole genome shotgun (WGS) entry which is preliminary data.</text>
</comment>
<evidence type="ECO:0008006" key="5">
    <source>
        <dbReference type="Google" id="ProtNLM"/>
    </source>
</evidence>
<dbReference type="EMBL" id="CBTK010000295">
    <property type="protein sequence ID" value="CDH47270.1"/>
    <property type="molecule type" value="Genomic_DNA"/>
</dbReference>
<dbReference type="OrthoDB" id="88903at2"/>
<dbReference type="Pfam" id="PF07693">
    <property type="entry name" value="KAP_NTPase"/>
    <property type="match status" value="1"/>
</dbReference>
<reference evidence="3 4" key="1">
    <citation type="journal article" date="2014" name="ISME J.">
        <title>Candidatus Competibacter-lineage genomes retrieved from metagenomes reveal functional metabolic diversity.</title>
        <authorList>
            <person name="McIlroy S.J."/>
            <person name="Albertsen M."/>
            <person name="Andresen E.K."/>
            <person name="Saunders A.M."/>
            <person name="Kristiansen R."/>
            <person name="Stokholm-Bjerregaard M."/>
            <person name="Nielsen K.L."/>
            <person name="Nielsen P.H."/>
        </authorList>
    </citation>
    <scope>NUCLEOTIDE SEQUENCE [LARGE SCALE GENOMIC DNA]</scope>
    <source>
        <strain evidence="3 4">Run_B_J11</strain>
    </source>
</reference>